<dbReference type="GO" id="GO:0005737">
    <property type="term" value="C:cytoplasm"/>
    <property type="evidence" value="ECO:0007669"/>
    <property type="project" value="TreeGrafter"/>
</dbReference>
<dbReference type="Gene3D" id="2.70.50.40">
    <property type="entry name" value="GMP phosphodiesterase, delta subunit"/>
    <property type="match status" value="1"/>
</dbReference>
<evidence type="ECO:0000259" key="2">
    <source>
        <dbReference type="Pfam" id="PF05351"/>
    </source>
</evidence>
<dbReference type="OrthoDB" id="10248777at2759"/>
<dbReference type="InterPro" id="IPR014756">
    <property type="entry name" value="Ig_E-set"/>
</dbReference>
<name>A0A024GL09_9STRA</name>
<protein>
    <recommendedName>
        <fullName evidence="2">GMP phosphodiesterase delta subunit domain-containing protein</fullName>
    </recommendedName>
</protein>
<dbReference type="STRING" id="65357.A0A024GL09"/>
<dbReference type="AlphaFoldDB" id="A0A024GL09"/>
<evidence type="ECO:0000313" key="3">
    <source>
        <dbReference type="EMBL" id="CCI47389.1"/>
    </source>
</evidence>
<dbReference type="PANTHER" id="PTHR12976">
    <property type="entry name" value="RETINAL ROD RHODOPSIN-SENSITIVE CGMP 3',5'-CYCLIC PHOSPHODIESTERASE DELTA-SUBUNIT"/>
    <property type="match status" value="1"/>
</dbReference>
<evidence type="ECO:0000313" key="4">
    <source>
        <dbReference type="Proteomes" id="UP000053237"/>
    </source>
</evidence>
<dbReference type="Proteomes" id="UP000053237">
    <property type="component" value="Unassembled WGS sequence"/>
</dbReference>
<feature type="domain" description="GMP phosphodiesterase delta subunit" evidence="2">
    <location>
        <begin position="41"/>
        <end position="177"/>
    </location>
</feature>
<comment type="caution">
    <text evidence="3">The sequence shown here is derived from an EMBL/GenBank/DDBJ whole genome shotgun (WGS) entry which is preliminary data.</text>
</comment>
<dbReference type="Pfam" id="PF05351">
    <property type="entry name" value="GMP_PDE_delta"/>
    <property type="match status" value="1"/>
</dbReference>
<sequence>MERNAIANEEAKLDWEVEEEWKQLHEPKAGRIEVSMNQRAQQICKGLRINFMNMRCEETGKVLWQTDEWSEDVFPRIPEEILQCGTVTREINFTSTEEIEHFRLEQRVYLNGSCFEEWRFTFGFVIPGSTNTWQQSIESAGRGNMLDPSTISGKLMIETAFYNGELPIARTIYRIYYI</sequence>
<proteinExistence type="inferred from homology"/>
<dbReference type="SUPFAM" id="SSF81296">
    <property type="entry name" value="E set domains"/>
    <property type="match status" value="1"/>
</dbReference>
<dbReference type="InterPro" id="IPR008015">
    <property type="entry name" value="PDED_dom"/>
</dbReference>
<dbReference type="PANTHER" id="PTHR12976:SF0">
    <property type="entry name" value="RETINAL ROD RHODOPSIN-SENSITIVE CGMP 3',5'-CYCLIC PHOSPHODIESTERASE SUBUNIT DELTA"/>
    <property type="match status" value="1"/>
</dbReference>
<gene>
    <name evidence="3" type="ORF">BN9_083960</name>
</gene>
<dbReference type="InterPro" id="IPR037036">
    <property type="entry name" value="PDED_dom_sf"/>
</dbReference>
<organism evidence="3 4">
    <name type="scientific">Albugo candida</name>
    <dbReference type="NCBI Taxonomy" id="65357"/>
    <lineage>
        <taxon>Eukaryota</taxon>
        <taxon>Sar</taxon>
        <taxon>Stramenopiles</taxon>
        <taxon>Oomycota</taxon>
        <taxon>Peronosporomycetes</taxon>
        <taxon>Albuginales</taxon>
        <taxon>Albuginaceae</taxon>
        <taxon>Albugo</taxon>
    </lineage>
</organism>
<dbReference type="EMBL" id="CAIX01000168">
    <property type="protein sequence ID" value="CCI47389.1"/>
    <property type="molecule type" value="Genomic_DNA"/>
</dbReference>
<comment type="similarity">
    <text evidence="1">Belongs to the PDE6D/unc-119 family.</text>
</comment>
<dbReference type="InParanoid" id="A0A024GL09"/>
<reference evidence="3 4" key="1">
    <citation type="submission" date="2012-05" db="EMBL/GenBank/DDBJ databases">
        <title>Recombination and specialization in a pathogen metapopulation.</title>
        <authorList>
            <person name="Gardiner A."/>
            <person name="Kemen E."/>
            <person name="Schultz-Larsen T."/>
            <person name="MacLean D."/>
            <person name="Van Oosterhout C."/>
            <person name="Jones J.D.G."/>
        </authorList>
    </citation>
    <scope>NUCLEOTIDE SEQUENCE [LARGE SCALE GENOMIC DNA]</scope>
    <source>
        <strain evidence="3 4">Ac Nc2</strain>
    </source>
</reference>
<keyword evidence="4" id="KW-1185">Reference proteome</keyword>
<accession>A0A024GL09</accession>
<evidence type="ECO:0000256" key="1">
    <source>
        <dbReference type="ARBA" id="ARBA00008102"/>
    </source>
</evidence>